<dbReference type="InterPro" id="IPR013324">
    <property type="entry name" value="RNA_pol_sigma_r3/r4-like"/>
</dbReference>
<dbReference type="Pfam" id="PF04967">
    <property type="entry name" value="HTH_10"/>
    <property type="match status" value="1"/>
</dbReference>
<proteinExistence type="predicted"/>
<protein>
    <submittedName>
        <fullName evidence="4">Bacterio-opsin activator</fullName>
    </submittedName>
</protein>
<organism evidence="4 5">
    <name type="scientific">Natronococcus pandeyae</name>
    <dbReference type="NCBI Taxonomy" id="2055836"/>
    <lineage>
        <taxon>Archaea</taxon>
        <taxon>Methanobacteriati</taxon>
        <taxon>Methanobacteriota</taxon>
        <taxon>Stenosarchaea group</taxon>
        <taxon>Halobacteria</taxon>
        <taxon>Halobacteriales</taxon>
        <taxon>Natrialbaceae</taxon>
        <taxon>Natronococcus</taxon>
    </lineage>
</organism>
<evidence type="ECO:0000256" key="2">
    <source>
        <dbReference type="ARBA" id="ARBA00023163"/>
    </source>
</evidence>
<dbReference type="SUPFAM" id="SSF88659">
    <property type="entry name" value="Sigma3 and sigma4 domains of RNA polymerase sigma factors"/>
    <property type="match status" value="1"/>
</dbReference>
<dbReference type="PANTHER" id="PTHR34236">
    <property type="entry name" value="DIMETHYL SULFOXIDE REDUCTASE TRANSCRIPTIONAL ACTIVATOR"/>
    <property type="match status" value="1"/>
</dbReference>
<dbReference type="EMBL" id="PHNJ01000009">
    <property type="protein sequence ID" value="TYL37551.1"/>
    <property type="molecule type" value="Genomic_DNA"/>
</dbReference>
<keyword evidence="2" id="KW-0804">Transcription</keyword>
<dbReference type="PANTHER" id="PTHR34236:SF1">
    <property type="entry name" value="DIMETHYL SULFOXIDE REDUCTASE TRANSCRIPTIONAL ACTIVATOR"/>
    <property type="match status" value="1"/>
</dbReference>
<accession>A0A8J8TPA1</accession>
<keyword evidence="1" id="KW-0805">Transcription regulation</keyword>
<dbReference type="InterPro" id="IPR031803">
    <property type="entry name" value="BAT_GAF/HTH-assoc"/>
</dbReference>
<keyword evidence="5" id="KW-1185">Reference proteome</keyword>
<dbReference type="Pfam" id="PF15915">
    <property type="entry name" value="BAT"/>
    <property type="match status" value="1"/>
</dbReference>
<evidence type="ECO:0000313" key="4">
    <source>
        <dbReference type="EMBL" id="TYL37551.1"/>
    </source>
</evidence>
<dbReference type="RefSeq" id="WP_148859079.1">
    <property type="nucleotide sequence ID" value="NZ_PHNJ01000009.1"/>
</dbReference>
<dbReference type="Gene3D" id="1.10.10.10">
    <property type="entry name" value="Winged helix-like DNA-binding domain superfamily/Winged helix DNA-binding domain"/>
    <property type="match status" value="1"/>
</dbReference>
<dbReference type="InterPro" id="IPR036388">
    <property type="entry name" value="WH-like_DNA-bd_sf"/>
</dbReference>
<reference evidence="4" key="1">
    <citation type="submission" date="2017-11" db="EMBL/GenBank/DDBJ databases">
        <authorList>
            <person name="Kajale S.C."/>
            <person name="Sharma A."/>
        </authorList>
    </citation>
    <scope>NUCLEOTIDE SEQUENCE</scope>
    <source>
        <strain evidence="4">LS1_42</strain>
    </source>
</reference>
<dbReference type="Proteomes" id="UP000766904">
    <property type="component" value="Unassembled WGS sequence"/>
</dbReference>
<name>A0A8J8TPA1_9EURY</name>
<evidence type="ECO:0000259" key="3">
    <source>
        <dbReference type="PROSITE" id="PS50943"/>
    </source>
</evidence>
<dbReference type="InterPro" id="IPR001387">
    <property type="entry name" value="Cro/C1-type_HTH"/>
</dbReference>
<dbReference type="PROSITE" id="PS50943">
    <property type="entry name" value="HTH_CROC1"/>
    <property type="match status" value="1"/>
</dbReference>
<evidence type="ECO:0000313" key="5">
    <source>
        <dbReference type="Proteomes" id="UP000766904"/>
    </source>
</evidence>
<sequence length="241" mass="26754">MADRLVSLDLAADVERADIDRTGVRSQAEGGIVAQLCLQHSDLVLRPSLRRAPAITIEPDYWTAGDAGRTVLFFTAYGPEFDGFETALEIDPTVTDPVLVDRYPDRRIYRVALTDRAITLVEATAAVGGRLRGCSSSRDGWQFQLRFPSRDALVAFNTRCRELDVSVTVEHLRLADEECEGVVSLTAKQQELLAVAYEEGYFDVPRRISQDELADRLDVSKSAISQRLRRAIAELCASTFS</sequence>
<gene>
    <name evidence="4" type="ORF">CV102_16415</name>
</gene>
<dbReference type="AlphaFoldDB" id="A0A8J8TPA1"/>
<comment type="caution">
    <text evidence="4">The sequence shown here is derived from an EMBL/GenBank/DDBJ whole genome shotgun (WGS) entry which is preliminary data.</text>
</comment>
<evidence type="ECO:0000256" key="1">
    <source>
        <dbReference type="ARBA" id="ARBA00023015"/>
    </source>
</evidence>
<feature type="domain" description="HTH cro/C1-type" evidence="3">
    <location>
        <begin position="206"/>
        <end position="226"/>
    </location>
</feature>
<dbReference type="InterPro" id="IPR007050">
    <property type="entry name" value="HTH_bacterioopsin"/>
</dbReference>
<dbReference type="OrthoDB" id="51502at2157"/>